<accession>A0AAV2J174</accession>
<organism evidence="2 3">
    <name type="scientific">Knipowitschia caucasica</name>
    <name type="common">Caucasian dwarf goby</name>
    <name type="synonym">Pomatoschistus caucasicus</name>
    <dbReference type="NCBI Taxonomy" id="637954"/>
    <lineage>
        <taxon>Eukaryota</taxon>
        <taxon>Metazoa</taxon>
        <taxon>Chordata</taxon>
        <taxon>Craniata</taxon>
        <taxon>Vertebrata</taxon>
        <taxon>Euteleostomi</taxon>
        <taxon>Actinopterygii</taxon>
        <taxon>Neopterygii</taxon>
        <taxon>Teleostei</taxon>
        <taxon>Neoteleostei</taxon>
        <taxon>Acanthomorphata</taxon>
        <taxon>Gobiaria</taxon>
        <taxon>Gobiiformes</taxon>
        <taxon>Gobioidei</taxon>
        <taxon>Gobiidae</taxon>
        <taxon>Gobiinae</taxon>
        <taxon>Knipowitschia</taxon>
    </lineage>
</organism>
<keyword evidence="3" id="KW-1185">Reference proteome</keyword>
<dbReference type="EMBL" id="OZ035832">
    <property type="protein sequence ID" value="CAL1570663.1"/>
    <property type="molecule type" value="Genomic_DNA"/>
</dbReference>
<evidence type="ECO:0000313" key="3">
    <source>
        <dbReference type="Proteomes" id="UP001497482"/>
    </source>
</evidence>
<name>A0AAV2J174_KNICA</name>
<evidence type="ECO:0000256" key="1">
    <source>
        <dbReference type="SAM" id="MobiDB-lite"/>
    </source>
</evidence>
<feature type="region of interest" description="Disordered" evidence="1">
    <location>
        <begin position="1"/>
        <end position="20"/>
    </location>
</feature>
<sequence length="81" mass="9314">MRAPHATFPINARSRDSRDSRGRLRRLRIAWHWHQGCKVLCRTTPCETRAAMRVFFHLKCTVLHKAIKTTAITGLQDSGKS</sequence>
<dbReference type="Proteomes" id="UP001497482">
    <property type="component" value="Chromosome 10"/>
</dbReference>
<protein>
    <submittedName>
        <fullName evidence="2">Uncharacterized protein</fullName>
    </submittedName>
</protein>
<proteinExistence type="predicted"/>
<evidence type="ECO:0000313" key="2">
    <source>
        <dbReference type="EMBL" id="CAL1570663.1"/>
    </source>
</evidence>
<dbReference type="AlphaFoldDB" id="A0AAV2J174"/>
<gene>
    <name evidence="2" type="ORF">KC01_LOCUS2912</name>
</gene>
<reference evidence="2 3" key="1">
    <citation type="submission" date="2024-04" db="EMBL/GenBank/DDBJ databases">
        <authorList>
            <person name="Waldvogel A.-M."/>
            <person name="Schoenle A."/>
        </authorList>
    </citation>
    <scope>NUCLEOTIDE SEQUENCE [LARGE SCALE GENOMIC DNA]</scope>
</reference>